<dbReference type="OrthoDB" id="4986073at2"/>
<dbReference type="Pfam" id="PF08279">
    <property type="entry name" value="HTH_11"/>
    <property type="match status" value="1"/>
</dbReference>
<dbReference type="KEGG" id="cdrk:B9W14_06235"/>
<dbReference type="InterPro" id="IPR036388">
    <property type="entry name" value="WH-like_DNA-bd_sf"/>
</dbReference>
<reference evidence="3" key="1">
    <citation type="submission" date="2017-04" db="EMBL/GenBank/DDBJ databases">
        <authorList>
            <person name="Song Y."/>
            <person name="Cho B.-K."/>
        </authorList>
    </citation>
    <scope>NUCLEOTIDE SEQUENCE [LARGE SCALE GENOMIC DNA]</scope>
    <source>
        <strain evidence="3">SL1</strain>
    </source>
</reference>
<dbReference type="EMBL" id="CP020953">
    <property type="protein sequence ID" value="AWI04109.1"/>
    <property type="molecule type" value="Genomic_DNA"/>
</dbReference>
<evidence type="ECO:0000259" key="1">
    <source>
        <dbReference type="Pfam" id="PF08279"/>
    </source>
</evidence>
<gene>
    <name evidence="2" type="ORF">B9W14_06235</name>
</gene>
<dbReference type="RefSeq" id="WP_032077549.1">
    <property type="nucleotide sequence ID" value="NZ_CP020953.1"/>
</dbReference>
<evidence type="ECO:0000313" key="2">
    <source>
        <dbReference type="EMBL" id="AWI04109.1"/>
    </source>
</evidence>
<organism evidence="2 3">
    <name type="scientific">Clostridium drakei</name>
    <dbReference type="NCBI Taxonomy" id="332101"/>
    <lineage>
        <taxon>Bacteria</taxon>
        <taxon>Bacillati</taxon>
        <taxon>Bacillota</taxon>
        <taxon>Clostridia</taxon>
        <taxon>Eubacteriales</taxon>
        <taxon>Clostridiaceae</taxon>
        <taxon>Clostridium</taxon>
    </lineage>
</organism>
<dbReference type="Gene3D" id="3.30.70.270">
    <property type="match status" value="1"/>
</dbReference>
<dbReference type="Proteomes" id="UP000244910">
    <property type="component" value="Chromosome"/>
</dbReference>
<dbReference type="InterPro" id="IPR043128">
    <property type="entry name" value="Rev_trsase/Diguanyl_cyclase"/>
</dbReference>
<evidence type="ECO:0000313" key="3">
    <source>
        <dbReference type="Proteomes" id="UP000244910"/>
    </source>
</evidence>
<dbReference type="AlphaFoldDB" id="A0A2U8DMZ1"/>
<proteinExistence type="predicted"/>
<feature type="domain" description="Helix-turn-helix type 11" evidence="1">
    <location>
        <begin position="376"/>
        <end position="424"/>
    </location>
</feature>
<dbReference type="SUPFAM" id="SSF46785">
    <property type="entry name" value="Winged helix' DNA-binding domain"/>
    <property type="match status" value="1"/>
</dbReference>
<keyword evidence="3" id="KW-1185">Reference proteome</keyword>
<sequence>MKLLVIGHPLRFRKIKTELKNNFNEIRAEYMEYWDYSETNDVLKYVKNNRKSIDALLFTGELVFKWFSAKMFNDIVSDYVYKDSGSLLKMLLQALNKGYDIFNISIDSYDKDLVDEVYEELELNIDKSIHICPKYIFQGNNYTEDVYFFHKKNFYEKKVSCCFTAISNIYEKLSNDNIPCFLFQPTRDVIKNTLLKLQLKHCIQVNEYSQIVVISLEIDLPDEESIINKDEYQIILENMEVSKQVYIFAKKIEAAVQEVNFRGFMLFSTKKILDIETENLQKFDIFEMVNQNTLSKISVGIGYGKTAREARYHANLGLLKAKKYGGNKTFILYDSKTIVGPIDYLKKSMTKTDSNKIDEKFLNIAEKCEISVNTIFKLYNIVQRQKKDCFTSHELAEYFGTTPRTIYRIINKLEQNGFAKVIGKKIISDIGRPSRLIKLLFY</sequence>
<dbReference type="Gene3D" id="1.10.10.10">
    <property type="entry name" value="Winged helix-like DNA-binding domain superfamily/Winged helix DNA-binding domain"/>
    <property type="match status" value="1"/>
</dbReference>
<name>A0A2U8DMZ1_9CLOT</name>
<accession>A0A2U8DMZ1</accession>
<protein>
    <recommendedName>
        <fullName evidence="1">Helix-turn-helix type 11 domain-containing protein</fullName>
    </recommendedName>
</protein>
<dbReference type="InterPro" id="IPR036390">
    <property type="entry name" value="WH_DNA-bd_sf"/>
</dbReference>
<dbReference type="InterPro" id="IPR013196">
    <property type="entry name" value="HTH_11"/>
</dbReference>